<protein>
    <recommendedName>
        <fullName evidence="2">Senescence domain-containing protein</fullName>
    </recommendedName>
</protein>
<feature type="region of interest" description="Disordered" evidence="1">
    <location>
        <begin position="262"/>
        <end position="296"/>
    </location>
</feature>
<feature type="region of interest" description="Disordered" evidence="1">
    <location>
        <begin position="339"/>
        <end position="424"/>
    </location>
</feature>
<comment type="caution">
    <text evidence="3">The sequence shown here is derived from an EMBL/GenBank/DDBJ whole genome shotgun (WGS) entry which is preliminary data.</text>
</comment>
<feature type="compositionally biased region" description="Pro residues" evidence="1">
    <location>
        <begin position="285"/>
        <end position="295"/>
    </location>
</feature>
<organism evidence="3 4">
    <name type="scientific">Crepidotus variabilis</name>
    <dbReference type="NCBI Taxonomy" id="179855"/>
    <lineage>
        <taxon>Eukaryota</taxon>
        <taxon>Fungi</taxon>
        <taxon>Dikarya</taxon>
        <taxon>Basidiomycota</taxon>
        <taxon>Agaricomycotina</taxon>
        <taxon>Agaricomycetes</taxon>
        <taxon>Agaricomycetidae</taxon>
        <taxon>Agaricales</taxon>
        <taxon>Agaricineae</taxon>
        <taxon>Crepidotaceae</taxon>
        <taxon>Crepidotus</taxon>
    </lineage>
</organism>
<dbReference type="Pfam" id="PF06911">
    <property type="entry name" value="Senescence"/>
    <property type="match status" value="1"/>
</dbReference>
<keyword evidence="4" id="KW-1185">Reference proteome</keyword>
<evidence type="ECO:0000256" key="1">
    <source>
        <dbReference type="SAM" id="MobiDB-lite"/>
    </source>
</evidence>
<dbReference type="AlphaFoldDB" id="A0A9P6ERA4"/>
<feature type="compositionally biased region" description="Pro residues" evidence="1">
    <location>
        <begin position="402"/>
        <end position="421"/>
    </location>
</feature>
<dbReference type="EMBL" id="MU157828">
    <property type="protein sequence ID" value="KAF9533609.1"/>
    <property type="molecule type" value="Genomic_DNA"/>
</dbReference>
<accession>A0A9P6ERA4</accession>
<dbReference type="Proteomes" id="UP000807306">
    <property type="component" value="Unassembled WGS sequence"/>
</dbReference>
<sequence length="524" mass="56065">MHTTPEAFLLLSLPKTSLTVGGRTENGTLDLEFVSMPVPDAPKSQDREVYLVLRLNSTEIALDPARVVKRADMPEFRTYTLAGTSFDPAELIIRVMAPRNPQASDQEHVEKLSTFENILEQYVEEFNGPAPPMPHPQVTPASSGLKGGMGAANGNHDLRGQLVMINEDTGEVIGEVERNFKIKEDPLMNSKGHEDDPVIIEVPEGTANQQTGTALEAFARIVPPDQQNWITKGASVMSHAISMTTSLLVTTITTASDHYVKNSTASPHHSGAATPLASGSRSPMGGPPPLPPRAPPRALVFLTSERTRKGMSTVHTMSGEAVKISGKTVNAIDGMIRRAMGAKPKRTKLLGQPGPNTMAPPPVPARAPSPGGNSGFAPPPYNGTDEKGASYFPYPSYSRGPPRQPSPVPPTSATSPPPLPPRFTNKEKILISAELILSTLDDSMHKLIDSSSSSITNVMGHKYGPEAAESSRLMTGMAKNVGLVYVDVRGIGRRALLRRAGKTFVKARLSSNNPQAHPVAAPHQ</sequence>
<proteinExistence type="predicted"/>
<evidence type="ECO:0000259" key="2">
    <source>
        <dbReference type="Pfam" id="PF06911"/>
    </source>
</evidence>
<evidence type="ECO:0000313" key="4">
    <source>
        <dbReference type="Proteomes" id="UP000807306"/>
    </source>
</evidence>
<feature type="compositionally biased region" description="Pro residues" evidence="1">
    <location>
        <begin position="358"/>
        <end position="367"/>
    </location>
</feature>
<gene>
    <name evidence="3" type="ORF">CPB83DRAFT_783294</name>
</gene>
<feature type="domain" description="Senescence" evidence="2">
    <location>
        <begin position="228"/>
        <end position="502"/>
    </location>
</feature>
<evidence type="ECO:0000313" key="3">
    <source>
        <dbReference type="EMBL" id="KAF9533609.1"/>
    </source>
</evidence>
<dbReference type="OrthoDB" id="20821at2759"/>
<name>A0A9P6ERA4_9AGAR</name>
<dbReference type="InterPro" id="IPR009686">
    <property type="entry name" value="Senescence/spartin_C"/>
</dbReference>
<reference evidence="3" key="1">
    <citation type="submission" date="2020-11" db="EMBL/GenBank/DDBJ databases">
        <authorList>
            <consortium name="DOE Joint Genome Institute"/>
            <person name="Ahrendt S."/>
            <person name="Riley R."/>
            <person name="Andreopoulos W."/>
            <person name="Labutti K."/>
            <person name="Pangilinan J."/>
            <person name="Ruiz-Duenas F.J."/>
            <person name="Barrasa J.M."/>
            <person name="Sanchez-Garcia M."/>
            <person name="Camarero S."/>
            <person name="Miyauchi S."/>
            <person name="Serrano A."/>
            <person name="Linde D."/>
            <person name="Babiker R."/>
            <person name="Drula E."/>
            <person name="Ayuso-Fernandez I."/>
            <person name="Pacheco R."/>
            <person name="Padilla G."/>
            <person name="Ferreira P."/>
            <person name="Barriuso J."/>
            <person name="Kellner H."/>
            <person name="Castanera R."/>
            <person name="Alfaro M."/>
            <person name="Ramirez L."/>
            <person name="Pisabarro A.G."/>
            <person name="Kuo A."/>
            <person name="Tritt A."/>
            <person name="Lipzen A."/>
            <person name="He G."/>
            <person name="Yan M."/>
            <person name="Ng V."/>
            <person name="Cullen D."/>
            <person name="Martin F."/>
            <person name="Rosso M.-N."/>
            <person name="Henrissat B."/>
            <person name="Hibbett D."/>
            <person name="Martinez A.T."/>
            <person name="Grigoriev I.V."/>
        </authorList>
    </citation>
    <scope>NUCLEOTIDE SEQUENCE</scope>
    <source>
        <strain evidence="3">CBS 506.95</strain>
    </source>
</reference>